<dbReference type="Pfam" id="PF19263">
    <property type="entry name" value="DUF5906"/>
    <property type="match status" value="1"/>
</dbReference>
<dbReference type="Gene3D" id="3.40.50.300">
    <property type="entry name" value="P-loop containing nucleotide triphosphate hydrolases"/>
    <property type="match status" value="1"/>
</dbReference>
<keyword evidence="4" id="KW-0067">ATP-binding</keyword>
<dbReference type="GO" id="GO:0005524">
    <property type="term" value="F:ATP binding"/>
    <property type="evidence" value="ECO:0007669"/>
    <property type="project" value="UniProtKB-KW"/>
</dbReference>
<evidence type="ECO:0000313" key="6">
    <source>
        <dbReference type="EMBL" id="DAE27963.1"/>
    </source>
</evidence>
<evidence type="ECO:0000259" key="5">
    <source>
        <dbReference type="PROSITE" id="PS51206"/>
    </source>
</evidence>
<keyword evidence="2" id="KW-0378">Hydrolase</keyword>
<dbReference type="InterPro" id="IPR027417">
    <property type="entry name" value="P-loop_NTPase"/>
</dbReference>
<accession>A0A8S5R9X5</accession>
<dbReference type="NCBIfam" id="TIGR01613">
    <property type="entry name" value="primase_Cterm"/>
    <property type="match status" value="1"/>
</dbReference>
<dbReference type="PROSITE" id="PS51206">
    <property type="entry name" value="SF3_HELICASE_1"/>
    <property type="match status" value="1"/>
</dbReference>
<dbReference type="SMART" id="SM00885">
    <property type="entry name" value="D5_N"/>
    <property type="match status" value="1"/>
</dbReference>
<dbReference type="InterPro" id="IPR045455">
    <property type="entry name" value="NrS-1_pol-like_helicase"/>
</dbReference>
<dbReference type="Pfam" id="PF03288">
    <property type="entry name" value="Pox_D5"/>
    <property type="match status" value="1"/>
</dbReference>
<dbReference type="InterPro" id="IPR014818">
    <property type="entry name" value="Phage/plasmid_primase_P4_C"/>
</dbReference>
<proteinExistence type="predicted"/>
<dbReference type="GO" id="GO:0016787">
    <property type="term" value="F:hydrolase activity"/>
    <property type="evidence" value="ECO:0007669"/>
    <property type="project" value="UniProtKB-KW"/>
</dbReference>
<organism evidence="6">
    <name type="scientific">Siphoviridae sp. ctvxh7</name>
    <dbReference type="NCBI Taxonomy" id="2827283"/>
    <lineage>
        <taxon>Viruses</taxon>
        <taxon>Duplodnaviria</taxon>
        <taxon>Heunggongvirae</taxon>
        <taxon>Uroviricota</taxon>
        <taxon>Caudoviricetes</taxon>
    </lineage>
</organism>
<dbReference type="InterPro" id="IPR014015">
    <property type="entry name" value="Helicase_SF3_DNA-vir"/>
</dbReference>
<sequence length="502" mass="58008">MADEITTVPEEQELFQLSNGRYIMDEAQSRVMFQIKEAQPEHSHPISGTGYSWDESGMAELFSECYKNDTRYCPEAKSWFTYKDGAWRKDTGSLLVAEKIKEFCRLMALYCGEIANEERRTEYMKFVAKMGDRRFRDRLMKDAASVLPIASAEFDANPYLINCKNGTFDLEKMEFREHDWHDFLTMQTNFNYTLQDARCRRWEKFIAEVTCNDEDKADYLQKALGYSMLGVANEECMFILHGKTTRNGKSTMLSAIHHLLGDYASVSPVSIICKAERSKNAEAANPMLASLKGKRFVTMAESNQYGKLDEETIKQLTGGEEIKARNLYETATTFLPQFTLWLSCNDLPTVSDKSLFASDRVRVIEFNRHFIEAEQDKNLKNEFQTQEAMQGIFAWLVAGYFKYKRFGLKMSPAMRKVVNQYERDNDLCLQFLEERCEQADGVNTRSKSLFDAYKIWCKSNGYFACSAKRFNADMETHPEWHGGKVVYQGYPVYKNLRLKGAS</sequence>
<evidence type="ECO:0000256" key="1">
    <source>
        <dbReference type="ARBA" id="ARBA00022741"/>
    </source>
</evidence>
<keyword evidence="3 6" id="KW-0347">Helicase</keyword>
<dbReference type="PANTHER" id="PTHR35372:SF2">
    <property type="entry name" value="SF3 HELICASE DOMAIN-CONTAINING PROTEIN"/>
    <property type="match status" value="1"/>
</dbReference>
<dbReference type="Pfam" id="PF08706">
    <property type="entry name" value="D5_N"/>
    <property type="match status" value="1"/>
</dbReference>
<name>A0A8S5R9X5_9CAUD</name>
<evidence type="ECO:0000256" key="3">
    <source>
        <dbReference type="ARBA" id="ARBA00022806"/>
    </source>
</evidence>
<keyword evidence="1" id="KW-0547">Nucleotide-binding</keyword>
<dbReference type="InterPro" id="IPR051620">
    <property type="entry name" value="ORF904-like_C"/>
</dbReference>
<evidence type="ECO:0000256" key="2">
    <source>
        <dbReference type="ARBA" id="ARBA00022801"/>
    </source>
</evidence>
<dbReference type="PANTHER" id="PTHR35372">
    <property type="entry name" value="ATP BINDING PROTEIN-RELATED"/>
    <property type="match status" value="1"/>
</dbReference>
<dbReference type="EMBL" id="BK015847">
    <property type="protein sequence ID" value="DAE27963.1"/>
    <property type="molecule type" value="Genomic_DNA"/>
</dbReference>
<dbReference type="GO" id="GO:0004386">
    <property type="term" value="F:helicase activity"/>
    <property type="evidence" value="ECO:0007669"/>
    <property type="project" value="UniProtKB-KW"/>
</dbReference>
<reference evidence="6" key="1">
    <citation type="journal article" date="2021" name="Proc. Natl. Acad. Sci. U.S.A.">
        <title>A Catalog of Tens of Thousands of Viruses from Human Metagenomes Reveals Hidden Associations with Chronic Diseases.</title>
        <authorList>
            <person name="Tisza M.J."/>
            <person name="Buck C.B."/>
        </authorList>
    </citation>
    <scope>NUCLEOTIDE SEQUENCE</scope>
    <source>
        <strain evidence="6">Ctvxh7</strain>
    </source>
</reference>
<dbReference type="InterPro" id="IPR006500">
    <property type="entry name" value="Helicase_put_C_phage/plasmid"/>
</dbReference>
<dbReference type="InterPro" id="IPR004968">
    <property type="entry name" value="DNA_primase/NTPase_C"/>
</dbReference>
<feature type="domain" description="SF3 helicase" evidence="5">
    <location>
        <begin position="215"/>
        <end position="379"/>
    </location>
</feature>
<dbReference type="SUPFAM" id="SSF52540">
    <property type="entry name" value="P-loop containing nucleoside triphosphate hydrolases"/>
    <property type="match status" value="1"/>
</dbReference>
<protein>
    <submittedName>
        <fullName evidence="6">Superfamily 3 helicase</fullName>
    </submittedName>
</protein>
<evidence type="ECO:0000256" key="4">
    <source>
        <dbReference type="ARBA" id="ARBA00022840"/>
    </source>
</evidence>